<dbReference type="CDD" id="cd00130">
    <property type="entry name" value="PAS"/>
    <property type="match status" value="1"/>
</dbReference>
<evidence type="ECO:0000259" key="2">
    <source>
        <dbReference type="PROSITE" id="PS50112"/>
    </source>
</evidence>
<dbReference type="SUPFAM" id="SSF81606">
    <property type="entry name" value="PP2C-like"/>
    <property type="match status" value="1"/>
</dbReference>
<dbReference type="PROSITE" id="PS50113">
    <property type="entry name" value="PAC"/>
    <property type="match status" value="1"/>
</dbReference>
<dbReference type="SUPFAM" id="SSF55785">
    <property type="entry name" value="PYP-like sensor domain (PAS domain)"/>
    <property type="match status" value="2"/>
</dbReference>
<dbReference type="InterPro" id="IPR013767">
    <property type="entry name" value="PAS_fold"/>
</dbReference>
<dbReference type="Pfam" id="PF00989">
    <property type="entry name" value="PAS"/>
    <property type="match status" value="1"/>
</dbReference>
<dbReference type="SMART" id="SM00091">
    <property type="entry name" value="PAS"/>
    <property type="match status" value="2"/>
</dbReference>
<dbReference type="Gene3D" id="3.30.450.20">
    <property type="entry name" value="PAS domain"/>
    <property type="match status" value="2"/>
</dbReference>
<gene>
    <name evidence="4" type="ORF">J2Z44_000270</name>
</gene>
<keyword evidence="1" id="KW-0378">Hydrolase</keyword>
<dbReference type="InterPro" id="IPR001932">
    <property type="entry name" value="PPM-type_phosphatase-like_dom"/>
</dbReference>
<organism evidence="4 5">
    <name type="scientific">Clostridium punense</name>
    <dbReference type="NCBI Taxonomy" id="1054297"/>
    <lineage>
        <taxon>Bacteria</taxon>
        <taxon>Bacillati</taxon>
        <taxon>Bacillota</taxon>
        <taxon>Clostridia</taxon>
        <taxon>Eubacteriales</taxon>
        <taxon>Clostridiaceae</taxon>
        <taxon>Clostridium</taxon>
    </lineage>
</organism>
<name>A0ABS4JY86_9CLOT</name>
<dbReference type="SMART" id="SM00331">
    <property type="entry name" value="PP2C_SIG"/>
    <property type="match status" value="1"/>
</dbReference>
<evidence type="ECO:0000313" key="4">
    <source>
        <dbReference type="EMBL" id="MBP2020486.1"/>
    </source>
</evidence>
<proteinExistence type="predicted"/>
<dbReference type="PANTHER" id="PTHR43156">
    <property type="entry name" value="STAGE II SPORULATION PROTEIN E-RELATED"/>
    <property type="match status" value="1"/>
</dbReference>
<comment type="caution">
    <text evidence="4">The sequence shown here is derived from an EMBL/GenBank/DDBJ whole genome shotgun (WGS) entry which is preliminary data.</text>
</comment>
<dbReference type="Pfam" id="PF07228">
    <property type="entry name" value="SpoIIE"/>
    <property type="match status" value="1"/>
</dbReference>
<dbReference type="EMBL" id="JAGGLL010000002">
    <property type="protein sequence ID" value="MBP2020486.1"/>
    <property type="molecule type" value="Genomic_DNA"/>
</dbReference>
<protein>
    <submittedName>
        <fullName evidence="4">PAS domain S-box-containing protein</fullName>
    </submittedName>
</protein>
<dbReference type="Gene3D" id="3.60.40.10">
    <property type="entry name" value="PPM-type phosphatase domain"/>
    <property type="match status" value="1"/>
</dbReference>
<evidence type="ECO:0000256" key="1">
    <source>
        <dbReference type="ARBA" id="ARBA00022801"/>
    </source>
</evidence>
<dbReference type="InterPro" id="IPR052016">
    <property type="entry name" value="Bact_Sigma-Reg"/>
</dbReference>
<dbReference type="Pfam" id="PF08448">
    <property type="entry name" value="PAS_4"/>
    <property type="match status" value="1"/>
</dbReference>
<reference evidence="4 5" key="1">
    <citation type="submission" date="2021-03" db="EMBL/GenBank/DDBJ databases">
        <title>Genomic Encyclopedia of Type Strains, Phase IV (KMG-IV): sequencing the most valuable type-strain genomes for metagenomic binning, comparative biology and taxonomic classification.</title>
        <authorList>
            <person name="Goeker M."/>
        </authorList>
    </citation>
    <scope>NUCLEOTIDE SEQUENCE [LARGE SCALE GENOMIC DNA]</scope>
    <source>
        <strain evidence="4 5">DSM 28650</strain>
    </source>
</reference>
<dbReference type="InterPro" id="IPR035965">
    <property type="entry name" value="PAS-like_dom_sf"/>
</dbReference>
<dbReference type="PANTHER" id="PTHR43156:SF14">
    <property type="entry name" value="PHOSPHOSERINE PHOSPHATASE RSBP"/>
    <property type="match status" value="1"/>
</dbReference>
<feature type="domain" description="PAC" evidence="3">
    <location>
        <begin position="107"/>
        <end position="160"/>
    </location>
</feature>
<sequence length="504" mass="57743">MENHTKDPCLISMEKTKDKDIKSYYSLNKGIIDENELIKSKIFDAVFKGITDIIGVYKPDGTIMFYNEVGYEFFKKTPSQMEGKKCYEMLGRCTRCSNCTTMEVLNTKTMMKLEKYMPEIDRYMDVTCNPVFDEEGNIVLVVEQLRDITKEKKLQQELIESEERYRRIIDLSPDAIVVLVDGKIVLANKEAARIADTTKEKLIGLSIETFVSIEYHSLIQARIEYILREKVSSPLFDYKLITLHSNVIDVQVSSKYVIYGGRPAIQCVIRDITEYKKSLNTALKEQIKSLEKIFPIKSKAVLETLYIPSKILSGDYYIIKKISEDLVLGVLFDVSGKGVSAAMSISAFRVLFQEAMNVFTNPKELLDELNKKVSDYLDESYIAACCFSFNFKENQLKVVGAGINRFMYQSEHIIEEKIVKGPFLGMFPNSLFDEEVIQVNKGDRIFFFTDGLDIVFDDEKITSEVVNLQNVGITKDYIYSRFMDKTLDVNVLVDDSTLLIVEIL</sequence>
<dbReference type="RefSeq" id="WP_209649287.1">
    <property type="nucleotide sequence ID" value="NZ_JAGGLL010000002.1"/>
</dbReference>
<accession>A0ABS4JY86</accession>
<dbReference type="Proteomes" id="UP001519308">
    <property type="component" value="Unassembled WGS sequence"/>
</dbReference>
<evidence type="ECO:0000313" key="5">
    <source>
        <dbReference type="Proteomes" id="UP001519308"/>
    </source>
</evidence>
<dbReference type="InterPro" id="IPR013656">
    <property type="entry name" value="PAS_4"/>
</dbReference>
<dbReference type="PROSITE" id="PS50112">
    <property type="entry name" value="PAS"/>
    <property type="match status" value="1"/>
</dbReference>
<dbReference type="InterPro" id="IPR000014">
    <property type="entry name" value="PAS"/>
</dbReference>
<feature type="domain" description="PAS" evidence="2">
    <location>
        <begin position="161"/>
        <end position="230"/>
    </location>
</feature>
<dbReference type="InterPro" id="IPR000700">
    <property type="entry name" value="PAS-assoc_C"/>
</dbReference>
<keyword evidence="5" id="KW-1185">Reference proteome</keyword>
<evidence type="ECO:0000259" key="3">
    <source>
        <dbReference type="PROSITE" id="PS50113"/>
    </source>
</evidence>
<dbReference type="InterPro" id="IPR036457">
    <property type="entry name" value="PPM-type-like_dom_sf"/>
</dbReference>
<dbReference type="NCBIfam" id="TIGR00229">
    <property type="entry name" value="sensory_box"/>
    <property type="match status" value="1"/>
</dbReference>